<dbReference type="PROSITE" id="PS51679">
    <property type="entry name" value="SAM_MT_C5"/>
    <property type="match status" value="1"/>
</dbReference>
<accession>A0A7Y0GCF5</accession>
<protein>
    <recommendedName>
        <fullName evidence="8">Cytosine-specific methyltransferase</fullName>
        <ecNumber evidence="8">2.1.1.37</ecNumber>
    </recommendedName>
</protein>
<proteinExistence type="inferred from homology"/>
<dbReference type="InterPro" id="IPR031303">
    <property type="entry name" value="C5_meth_CS"/>
</dbReference>
<dbReference type="GO" id="GO:0009307">
    <property type="term" value="P:DNA restriction-modification system"/>
    <property type="evidence" value="ECO:0007669"/>
    <property type="project" value="UniProtKB-KW"/>
</dbReference>
<keyword evidence="10" id="KW-1185">Reference proteome</keyword>
<name>A0A7Y0GCF5_9SPHN</name>
<dbReference type="PROSITE" id="PS00094">
    <property type="entry name" value="C5_MTASE_1"/>
    <property type="match status" value="1"/>
</dbReference>
<evidence type="ECO:0000256" key="7">
    <source>
        <dbReference type="RuleBase" id="RU000416"/>
    </source>
</evidence>
<dbReference type="EC" id="2.1.1.37" evidence="8"/>
<evidence type="ECO:0000256" key="1">
    <source>
        <dbReference type="ARBA" id="ARBA00022603"/>
    </source>
</evidence>
<dbReference type="Gene3D" id="3.90.120.30">
    <property type="match status" value="1"/>
</dbReference>
<dbReference type="AlphaFoldDB" id="A0A7Y0GCF5"/>
<organism evidence="9 10">
    <name type="scientific">Novosphingobium olei</name>
    <dbReference type="NCBI Taxonomy" id="2728851"/>
    <lineage>
        <taxon>Bacteria</taxon>
        <taxon>Pseudomonadati</taxon>
        <taxon>Pseudomonadota</taxon>
        <taxon>Alphaproteobacteria</taxon>
        <taxon>Sphingomonadales</taxon>
        <taxon>Sphingomonadaceae</taxon>
        <taxon>Novosphingobium</taxon>
    </lineage>
</organism>
<dbReference type="CDD" id="cd00315">
    <property type="entry name" value="Cyt_C5_DNA_methylase"/>
    <property type="match status" value="1"/>
</dbReference>
<dbReference type="GO" id="GO:0003886">
    <property type="term" value="F:DNA (cytosine-5-)-methyltransferase activity"/>
    <property type="evidence" value="ECO:0007669"/>
    <property type="project" value="UniProtKB-EC"/>
</dbReference>
<evidence type="ECO:0000256" key="6">
    <source>
        <dbReference type="PROSITE-ProRule" id="PRU01016"/>
    </source>
</evidence>
<evidence type="ECO:0000256" key="4">
    <source>
        <dbReference type="ARBA" id="ARBA00022747"/>
    </source>
</evidence>
<evidence type="ECO:0000256" key="2">
    <source>
        <dbReference type="ARBA" id="ARBA00022679"/>
    </source>
</evidence>
<dbReference type="InterPro" id="IPR050750">
    <property type="entry name" value="C5-MTase"/>
</dbReference>
<evidence type="ECO:0000313" key="9">
    <source>
        <dbReference type="EMBL" id="NML96143.1"/>
    </source>
</evidence>
<evidence type="ECO:0000256" key="3">
    <source>
        <dbReference type="ARBA" id="ARBA00022691"/>
    </source>
</evidence>
<keyword evidence="4" id="KW-0680">Restriction system</keyword>
<dbReference type="EMBL" id="JABBGM010000018">
    <property type="protein sequence ID" value="NML96143.1"/>
    <property type="molecule type" value="Genomic_DNA"/>
</dbReference>
<dbReference type="PANTHER" id="PTHR46098:SF1">
    <property type="entry name" value="TRNA (CYTOSINE(38)-C(5))-METHYLTRANSFERASE"/>
    <property type="match status" value="1"/>
</dbReference>
<dbReference type="PROSITE" id="PS00095">
    <property type="entry name" value="C5_MTASE_2"/>
    <property type="match status" value="1"/>
</dbReference>
<evidence type="ECO:0000256" key="5">
    <source>
        <dbReference type="ARBA" id="ARBA00047422"/>
    </source>
</evidence>
<keyword evidence="2 6" id="KW-0808">Transferase</keyword>
<dbReference type="SUPFAM" id="SSF53335">
    <property type="entry name" value="S-adenosyl-L-methionine-dependent methyltransferases"/>
    <property type="match status" value="1"/>
</dbReference>
<dbReference type="InterPro" id="IPR029063">
    <property type="entry name" value="SAM-dependent_MTases_sf"/>
</dbReference>
<dbReference type="Proteomes" id="UP000583556">
    <property type="component" value="Unassembled WGS sequence"/>
</dbReference>
<sequence>MERVAAERTASLPESRFRFIDLFAGIGGLRIGFEGIGGRCVFTSEWDRWSQETYRRNFAEGDDHVMAGDIRPYGADPALIPPFDVLLAGFPCQPFSLAGVSKKNSLGRSHGFADEKQGNLFFEIERIIRHHRPAAFLLENVKHLQRHDGGRTFEVIRRTLQDELGYVIDWRVISSRPWVPQKRERIFIAGFRQDVGFSFDGFDTMIPPEEEWPTLFSIMQSHNEIDTKYTLTPRLWEYLQSYRAKHEKAGNGFGYSLFGPGDVTRTLSARYHKDGSEILIPQKGTRPRRLTPRECARLMGFEYGSRKWEIPESVSDTQAYRQFGNAVVVPVVEAIARYMAPSIGRALEIGRHASAPPERLQAVG</sequence>
<keyword evidence="1 6" id="KW-0489">Methyltransferase</keyword>
<dbReference type="InterPro" id="IPR001525">
    <property type="entry name" value="C5_MeTfrase"/>
</dbReference>
<dbReference type="NCBIfam" id="TIGR00675">
    <property type="entry name" value="dcm"/>
    <property type="match status" value="1"/>
</dbReference>
<dbReference type="PRINTS" id="PR00105">
    <property type="entry name" value="C5METTRFRASE"/>
</dbReference>
<evidence type="ECO:0000313" key="10">
    <source>
        <dbReference type="Proteomes" id="UP000583556"/>
    </source>
</evidence>
<comment type="catalytic activity">
    <reaction evidence="5 8">
        <text>a 2'-deoxycytidine in DNA + S-adenosyl-L-methionine = a 5-methyl-2'-deoxycytidine in DNA + S-adenosyl-L-homocysteine + H(+)</text>
        <dbReference type="Rhea" id="RHEA:13681"/>
        <dbReference type="Rhea" id="RHEA-COMP:11369"/>
        <dbReference type="Rhea" id="RHEA-COMP:11370"/>
        <dbReference type="ChEBI" id="CHEBI:15378"/>
        <dbReference type="ChEBI" id="CHEBI:57856"/>
        <dbReference type="ChEBI" id="CHEBI:59789"/>
        <dbReference type="ChEBI" id="CHEBI:85452"/>
        <dbReference type="ChEBI" id="CHEBI:85454"/>
        <dbReference type="EC" id="2.1.1.37"/>
    </reaction>
</comment>
<gene>
    <name evidence="9" type="primary">dcm</name>
    <name evidence="9" type="ORF">HHL27_20985</name>
</gene>
<dbReference type="GO" id="GO:0032259">
    <property type="term" value="P:methylation"/>
    <property type="evidence" value="ECO:0007669"/>
    <property type="project" value="UniProtKB-KW"/>
</dbReference>
<dbReference type="Pfam" id="PF00145">
    <property type="entry name" value="DNA_methylase"/>
    <property type="match status" value="1"/>
</dbReference>
<evidence type="ECO:0000256" key="8">
    <source>
        <dbReference type="RuleBase" id="RU000417"/>
    </source>
</evidence>
<comment type="caution">
    <text evidence="9">The sequence shown here is derived from an EMBL/GenBank/DDBJ whole genome shotgun (WGS) entry which is preliminary data.</text>
</comment>
<feature type="active site" evidence="6">
    <location>
        <position position="92"/>
    </location>
</feature>
<reference evidence="9 10" key="1">
    <citation type="submission" date="2020-04" db="EMBL/GenBank/DDBJ databases">
        <title>Novosphingobium sp. TW-4 isolated from soil.</title>
        <authorList>
            <person name="Dahal R.H."/>
            <person name="Chaudhary D.K."/>
        </authorList>
    </citation>
    <scope>NUCLEOTIDE SEQUENCE [LARGE SCALE GENOMIC DNA]</scope>
    <source>
        <strain evidence="9 10">TW-4</strain>
    </source>
</reference>
<dbReference type="InterPro" id="IPR018117">
    <property type="entry name" value="C5_DNA_meth_AS"/>
</dbReference>
<dbReference type="Gene3D" id="3.40.50.150">
    <property type="entry name" value="Vaccinia Virus protein VP39"/>
    <property type="match status" value="1"/>
</dbReference>
<keyword evidence="3 6" id="KW-0949">S-adenosyl-L-methionine</keyword>
<comment type="similarity">
    <text evidence="6 7">Belongs to the class I-like SAM-binding methyltransferase superfamily. C5-methyltransferase family.</text>
</comment>
<dbReference type="PANTHER" id="PTHR46098">
    <property type="entry name" value="TRNA (CYTOSINE(38)-C(5))-METHYLTRANSFERASE"/>
    <property type="match status" value="1"/>
</dbReference>